<sequence length="175" mass="18513">MSDPLAPAQQAGPSPAACVIRPGLVSALQAQGDTGRRALSLMRDAAHVLNNTGAFHAPYEVAQSCLRGALNSVLSIAGEEFPGLRGATKTVAEAAGAVTDAWRRQHEVEAADLDVLADAVEELRVEQADRGGFRTWQIGHLVAEQTRAATRTIPAQPGAPARTATRHRSRSRPRP</sequence>
<evidence type="ECO:0000256" key="1">
    <source>
        <dbReference type="SAM" id="MobiDB-lite"/>
    </source>
</evidence>
<name>A0ABY6DU16_9ACTN</name>
<protein>
    <submittedName>
        <fullName evidence="2">Uncharacterized protein</fullName>
    </submittedName>
</protein>
<accession>A0ABY6DU16</accession>
<gene>
    <name evidence="2" type="ORF">N8I84_01050</name>
</gene>
<reference evidence="2" key="1">
    <citation type="submission" date="2022-10" db="EMBL/GenBank/DDBJ databases">
        <authorList>
            <person name="Mo P."/>
        </authorList>
    </citation>
    <scope>NUCLEOTIDE SEQUENCE</scope>
    <source>
        <strain evidence="2">HUAS 13-4</strain>
    </source>
</reference>
<dbReference type="EMBL" id="CP106793">
    <property type="protein sequence ID" value="UXY17507.1"/>
    <property type="molecule type" value="Genomic_DNA"/>
</dbReference>
<keyword evidence="3" id="KW-1185">Reference proteome</keyword>
<evidence type="ECO:0000313" key="3">
    <source>
        <dbReference type="Proteomes" id="UP001061298"/>
    </source>
</evidence>
<evidence type="ECO:0000313" key="2">
    <source>
        <dbReference type="EMBL" id="UXY17507.1"/>
    </source>
</evidence>
<feature type="region of interest" description="Disordered" evidence="1">
    <location>
        <begin position="149"/>
        <end position="175"/>
    </location>
</feature>
<proteinExistence type="predicted"/>
<dbReference type="Proteomes" id="UP001061298">
    <property type="component" value="Chromosome"/>
</dbReference>
<feature type="compositionally biased region" description="Basic residues" evidence="1">
    <location>
        <begin position="164"/>
        <end position="175"/>
    </location>
</feature>
<organism evidence="2 3">
    <name type="scientific">Streptomyces cynarae</name>
    <dbReference type="NCBI Taxonomy" id="2981134"/>
    <lineage>
        <taxon>Bacteria</taxon>
        <taxon>Bacillati</taxon>
        <taxon>Actinomycetota</taxon>
        <taxon>Actinomycetes</taxon>
        <taxon>Kitasatosporales</taxon>
        <taxon>Streptomycetaceae</taxon>
        <taxon>Streptomyces</taxon>
    </lineage>
</organism>